<evidence type="ECO:0000313" key="11">
    <source>
        <dbReference type="Proteomes" id="UP000184226"/>
    </source>
</evidence>
<proteinExistence type="inferred from homology"/>
<dbReference type="Proteomes" id="UP000184226">
    <property type="component" value="Unassembled WGS sequence"/>
</dbReference>
<keyword evidence="11" id="KW-1185">Reference proteome</keyword>
<feature type="transmembrane region" description="Helical" evidence="8">
    <location>
        <begin position="196"/>
        <end position="214"/>
    </location>
</feature>
<evidence type="ECO:0000256" key="1">
    <source>
        <dbReference type="ARBA" id="ARBA00004651"/>
    </source>
</evidence>
<feature type="transmembrane region" description="Helical" evidence="8">
    <location>
        <begin position="284"/>
        <end position="303"/>
    </location>
</feature>
<feature type="chain" id="PRO_5012341598" evidence="9">
    <location>
        <begin position="30"/>
        <end position="338"/>
    </location>
</feature>
<evidence type="ECO:0000256" key="7">
    <source>
        <dbReference type="ARBA" id="ARBA00023136"/>
    </source>
</evidence>
<keyword evidence="9" id="KW-0732">Signal</keyword>
<feature type="transmembrane region" description="Helical" evidence="8">
    <location>
        <begin position="153"/>
        <end position="176"/>
    </location>
</feature>
<comment type="subcellular location">
    <subcellularLocation>
        <location evidence="1">Cell membrane</location>
        <topology evidence="1">Multi-pass membrane protein</topology>
    </subcellularLocation>
</comment>
<evidence type="ECO:0000313" key="10">
    <source>
        <dbReference type="EMBL" id="SHI16896.1"/>
    </source>
</evidence>
<evidence type="ECO:0000256" key="4">
    <source>
        <dbReference type="ARBA" id="ARBA00022475"/>
    </source>
</evidence>
<name>A0A1M5YY03_9BURK</name>
<keyword evidence="3" id="KW-0813">Transport</keyword>
<dbReference type="AlphaFoldDB" id="A0A1M5YY03"/>
<dbReference type="InterPro" id="IPR037294">
    <property type="entry name" value="ABC_BtuC-like"/>
</dbReference>
<organism evidence="10 11">
    <name type="scientific">Pollutimonas bauzanensis</name>
    <dbReference type="NCBI Taxonomy" id="658167"/>
    <lineage>
        <taxon>Bacteria</taxon>
        <taxon>Pseudomonadati</taxon>
        <taxon>Pseudomonadota</taxon>
        <taxon>Betaproteobacteria</taxon>
        <taxon>Burkholderiales</taxon>
        <taxon>Alcaligenaceae</taxon>
        <taxon>Pollutimonas</taxon>
    </lineage>
</organism>
<evidence type="ECO:0000256" key="3">
    <source>
        <dbReference type="ARBA" id="ARBA00022448"/>
    </source>
</evidence>
<dbReference type="SUPFAM" id="SSF81345">
    <property type="entry name" value="ABC transporter involved in vitamin B12 uptake, BtuC"/>
    <property type="match status" value="1"/>
</dbReference>
<dbReference type="GO" id="GO:0022857">
    <property type="term" value="F:transmembrane transporter activity"/>
    <property type="evidence" value="ECO:0007669"/>
    <property type="project" value="InterPro"/>
</dbReference>
<dbReference type="Gene3D" id="1.10.3470.10">
    <property type="entry name" value="ABC transporter involved in vitamin B12 uptake, BtuC"/>
    <property type="match status" value="1"/>
</dbReference>
<reference evidence="10 11" key="1">
    <citation type="submission" date="2016-11" db="EMBL/GenBank/DDBJ databases">
        <authorList>
            <person name="Jaros S."/>
            <person name="Januszkiewicz K."/>
            <person name="Wedrychowicz H."/>
        </authorList>
    </citation>
    <scope>NUCLEOTIDE SEQUENCE [LARGE SCALE GENOMIC DNA]</scope>
    <source>
        <strain evidence="10 11">CGMCC 1.10190</strain>
    </source>
</reference>
<sequence length="338" mass="35265">MRMPSDSRKLAPRPVLACLACCLALAALAASASGAVFIPWASFPRLLWGHLLPGDDLLRNVLVDIRLPRVLFSAMTGAALAATGVTMQALFRNPLAEPGLVGISSGAALGAVCAIVMTAGGFLTVAAAAFGGSLLATWLAYSIGRRYRGVAGLLLAGIAINTIAGSAIGVFTYLANDAQLRDLTFWSMGSMAGADWPAFAMLAPWTALLLAYLCSQWRVLNALLLGEREAAHLGFELATVRRRLIVATALIIGPLVAVTGGIGFIGLVVPHLMRMLLGAHHRHLLPASVLAGGLVLTLADWLARVAASPAELPIGLLTSLVGGPFFFWLLSRGRGMQA</sequence>
<comment type="similarity">
    <text evidence="2">Belongs to the binding-protein-dependent transport system permease family. FecCD subfamily.</text>
</comment>
<dbReference type="PANTHER" id="PTHR30472:SF25">
    <property type="entry name" value="ABC TRANSPORTER PERMEASE PROTEIN MJ0876-RELATED"/>
    <property type="match status" value="1"/>
</dbReference>
<dbReference type="STRING" id="658167.SAMN04488135_11159"/>
<dbReference type="Pfam" id="PF01032">
    <property type="entry name" value="FecCD"/>
    <property type="match status" value="1"/>
</dbReference>
<gene>
    <name evidence="10" type="ORF">SAMN04488135_11159</name>
</gene>
<dbReference type="PANTHER" id="PTHR30472">
    <property type="entry name" value="FERRIC ENTEROBACTIN TRANSPORT SYSTEM PERMEASE PROTEIN"/>
    <property type="match status" value="1"/>
</dbReference>
<keyword evidence="7 8" id="KW-0472">Membrane</keyword>
<dbReference type="GO" id="GO:0033214">
    <property type="term" value="P:siderophore-iron import into cell"/>
    <property type="evidence" value="ECO:0007669"/>
    <property type="project" value="TreeGrafter"/>
</dbReference>
<dbReference type="FunFam" id="1.10.3470.10:FF:000001">
    <property type="entry name" value="Vitamin B12 ABC transporter permease BtuC"/>
    <property type="match status" value="1"/>
</dbReference>
<feature type="transmembrane region" description="Helical" evidence="8">
    <location>
        <begin position="244"/>
        <end position="272"/>
    </location>
</feature>
<feature type="signal peptide" evidence="9">
    <location>
        <begin position="1"/>
        <end position="29"/>
    </location>
</feature>
<dbReference type="OrthoDB" id="9782305at2"/>
<dbReference type="EMBL" id="FQXE01000011">
    <property type="protein sequence ID" value="SHI16896.1"/>
    <property type="molecule type" value="Genomic_DNA"/>
</dbReference>
<evidence type="ECO:0000256" key="8">
    <source>
        <dbReference type="SAM" id="Phobius"/>
    </source>
</evidence>
<protein>
    <submittedName>
        <fullName evidence="10">Iron complex transport system permease protein</fullName>
    </submittedName>
</protein>
<feature type="transmembrane region" description="Helical" evidence="8">
    <location>
        <begin position="70"/>
        <end position="91"/>
    </location>
</feature>
<dbReference type="CDD" id="cd06550">
    <property type="entry name" value="TM_ABC_iron-siderophores_like"/>
    <property type="match status" value="1"/>
</dbReference>
<evidence type="ECO:0000256" key="5">
    <source>
        <dbReference type="ARBA" id="ARBA00022692"/>
    </source>
</evidence>
<evidence type="ECO:0000256" key="6">
    <source>
        <dbReference type="ARBA" id="ARBA00022989"/>
    </source>
</evidence>
<feature type="transmembrane region" description="Helical" evidence="8">
    <location>
        <begin position="98"/>
        <end position="117"/>
    </location>
</feature>
<feature type="transmembrane region" description="Helical" evidence="8">
    <location>
        <begin position="310"/>
        <end position="330"/>
    </location>
</feature>
<accession>A0A1M5YY03</accession>
<feature type="transmembrane region" description="Helical" evidence="8">
    <location>
        <begin position="123"/>
        <end position="141"/>
    </location>
</feature>
<keyword evidence="5 8" id="KW-0812">Transmembrane</keyword>
<evidence type="ECO:0000256" key="9">
    <source>
        <dbReference type="SAM" id="SignalP"/>
    </source>
</evidence>
<keyword evidence="4" id="KW-1003">Cell membrane</keyword>
<keyword evidence="6 8" id="KW-1133">Transmembrane helix</keyword>
<dbReference type="GO" id="GO:0005886">
    <property type="term" value="C:plasma membrane"/>
    <property type="evidence" value="ECO:0007669"/>
    <property type="project" value="UniProtKB-SubCell"/>
</dbReference>
<evidence type="ECO:0000256" key="2">
    <source>
        <dbReference type="ARBA" id="ARBA00007935"/>
    </source>
</evidence>
<dbReference type="InterPro" id="IPR000522">
    <property type="entry name" value="ABC_transptr_permease_BtuC"/>
</dbReference>